<evidence type="ECO:0000256" key="2">
    <source>
        <dbReference type="ARBA" id="ARBA00022448"/>
    </source>
</evidence>
<comment type="subcellular location">
    <subcellularLocation>
        <location evidence="1">Cell membrane</location>
        <topology evidence="1">Multi-pass membrane protein</topology>
    </subcellularLocation>
</comment>
<evidence type="ECO:0000256" key="4">
    <source>
        <dbReference type="ARBA" id="ARBA00022692"/>
    </source>
</evidence>
<dbReference type="InterPro" id="IPR020846">
    <property type="entry name" value="MFS_dom"/>
</dbReference>
<dbReference type="PROSITE" id="PS50850">
    <property type="entry name" value="MFS"/>
    <property type="match status" value="1"/>
</dbReference>
<keyword evidence="5 8" id="KW-1133">Transmembrane helix</keyword>
<dbReference type="PANTHER" id="PTHR23517:SF3">
    <property type="entry name" value="INTEGRAL MEMBRANE TRANSPORT PROTEIN"/>
    <property type="match status" value="1"/>
</dbReference>
<feature type="transmembrane region" description="Helical" evidence="8">
    <location>
        <begin position="343"/>
        <end position="365"/>
    </location>
</feature>
<feature type="transmembrane region" description="Helical" evidence="8">
    <location>
        <begin position="197"/>
        <end position="216"/>
    </location>
</feature>
<dbReference type="Pfam" id="PF07690">
    <property type="entry name" value="MFS_1"/>
    <property type="match status" value="1"/>
</dbReference>
<feature type="transmembrane region" description="Helical" evidence="8">
    <location>
        <begin position="108"/>
        <end position="126"/>
    </location>
</feature>
<evidence type="ECO:0000256" key="7">
    <source>
        <dbReference type="SAM" id="MobiDB-lite"/>
    </source>
</evidence>
<sequence>MSLGTNRRRRASSTAPPAAGDAGGIVATAPAEPPGGARAWLVWGTAVSAYFLAMFHRNGMGVAALEAQERFAVGPALLSVLPMLQLLVYVVLQVPTGLLADRVGPRRMLLMGLAAMALGVLLFAVAPNVQAAVLGRVLIGVGDAVTFLNVIRLGALWFPRSRYALVSALTGTMGGLGQITSVAPLSAALRGVGWTPSFLGAGAVTLVMALLVALLVRDRPDGAVGAHGGIPMSVRASVTEALRARGPRVGMAHHAAVMAPYTTLTVLWGYPFLVEGLGFTPAVASLLLTGLGIGTLWLSPVLGAVVGRAPRVRRPFAITLGTLLSAGWLAIAVWPGGPPPTPVVVAVLAVSAAGSVIAPALSFDFARDGVPAHRTGVASGLVNMSGFTTTVIATLSAGLILEIRPEPHDGAAFQTAFLPLAVMTALATAVLAVLLRRYPKRG</sequence>
<feature type="transmembrane region" description="Helical" evidence="8">
    <location>
        <begin position="413"/>
        <end position="435"/>
    </location>
</feature>
<dbReference type="InterPro" id="IPR036259">
    <property type="entry name" value="MFS_trans_sf"/>
</dbReference>
<keyword evidence="4 8" id="KW-0812">Transmembrane</keyword>
<dbReference type="PANTHER" id="PTHR23517">
    <property type="entry name" value="RESISTANCE PROTEIN MDTM, PUTATIVE-RELATED-RELATED"/>
    <property type="match status" value="1"/>
</dbReference>
<evidence type="ECO:0000256" key="8">
    <source>
        <dbReference type="SAM" id="Phobius"/>
    </source>
</evidence>
<evidence type="ECO:0000256" key="5">
    <source>
        <dbReference type="ARBA" id="ARBA00022989"/>
    </source>
</evidence>
<gene>
    <name evidence="10" type="ORF">HDA32_000138</name>
</gene>
<evidence type="ECO:0000259" key="9">
    <source>
        <dbReference type="PROSITE" id="PS50850"/>
    </source>
</evidence>
<evidence type="ECO:0000313" key="11">
    <source>
        <dbReference type="Proteomes" id="UP000589036"/>
    </source>
</evidence>
<evidence type="ECO:0000256" key="3">
    <source>
        <dbReference type="ARBA" id="ARBA00022475"/>
    </source>
</evidence>
<feature type="transmembrane region" description="Helical" evidence="8">
    <location>
        <begin position="76"/>
        <end position="96"/>
    </location>
</feature>
<protein>
    <submittedName>
        <fullName evidence="10">MFS family permease</fullName>
    </submittedName>
</protein>
<feature type="transmembrane region" description="Helical" evidence="8">
    <location>
        <begin position="132"/>
        <end position="151"/>
    </location>
</feature>
<feature type="transmembrane region" description="Helical" evidence="8">
    <location>
        <begin position="377"/>
        <end position="401"/>
    </location>
</feature>
<dbReference type="RefSeq" id="WP_179641316.1">
    <property type="nucleotide sequence ID" value="NZ_BAAAYY010000005.1"/>
</dbReference>
<dbReference type="CDD" id="cd06174">
    <property type="entry name" value="MFS"/>
    <property type="match status" value="1"/>
</dbReference>
<feature type="domain" description="Major facilitator superfamily (MFS) profile" evidence="9">
    <location>
        <begin position="42"/>
        <end position="439"/>
    </location>
</feature>
<feature type="compositionally biased region" description="Basic residues" evidence="7">
    <location>
        <begin position="1"/>
        <end position="11"/>
    </location>
</feature>
<keyword evidence="11" id="KW-1185">Reference proteome</keyword>
<dbReference type="EMBL" id="JACCCC010000001">
    <property type="protein sequence ID" value="NYE45018.1"/>
    <property type="molecule type" value="Genomic_DNA"/>
</dbReference>
<feature type="transmembrane region" description="Helical" evidence="8">
    <location>
        <begin position="251"/>
        <end position="270"/>
    </location>
</feature>
<dbReference type="Gene3D" id="1.20.1250.20">
    <property type="entry name" value="MFS general substrate transporter like domains"/>
    <property type="match status" value="2"/>
</dbReference>
<organism evidence="10 11">
    <name type="scientific">Spinactinospora alkalitolerans</name>
    <dbReference type="NCBI Taxonomy" id="687207"/>
    <lineage>
        <taxon>Bacteria</taxon>
        <taxon>Bacillati</taxon>
        <taxon>Actinomycetota</taxon>
        <taxon>Actinomycetes</taxon>
        <taxon>Streptosporangiales</taxon>
        <taxon>Nocardiopsidaceae</taxon>
        <taxon>Spinactinospora</taxon>
    </lineage>
</organism>
<dbReference type="InterPro" id="IPR050171">
    <property type="entry name" value="MFS_Transporters"/>
</dbReference>
<comment type="caution">
    <text evidence="10">The sequence shown here is derived from an EMBL/GenBank/DDBJ whole genome shotgun (WGS) entry which is preliminary data.</text>
</comment>
<feature type="region of interest" description="Disordered" evidence="7">
    <location>
        <begin position="1"/>
        <end position="26"/>
    </location>
</feature>
<dbReference type="InterPro" id="IPR011701">
    <property type="entry name" value="MFS"/>
</dbReference>
<dbReference type="GO" id="GO:0005886">
    <property type="term" value="C:plasma membrane"/>
    <property type="evidence" value="ECO:0007669"/>
    <property type="project" value="UniProtKB-SubCell"/>
</dbReference>
<feature type="transmembrane region" description="Helical" evidence="8">
    <location>
        <begin position="282"/>
        <end position="305"/>
    </location>
</feature>
<keyword evidence="6 8" id="KW-0472">Membrane</keyword>
<name>A0A852TM55_9ACTN</name>
<keyword evidence="3" id="KW-1003">Cell membrane</keyword>
<accession>A0A852TM55</accession>
<evidence type="ECO:0000256" key="1">
    <source>
        <dbReference type="ARBA" id="ARBA00004651"/>
    </source>
</evidence>
<proteinExistence type="predicted"/>
<evidence type="ECO:0000256" key="6">
    <source>
        <dbReference type="ARBA" id="ARBA00023136"/>
    </source>
</evidence>
<keyword evidence="2" id="KW-0813">Transport</keyword>
<dbReference type="SUPFAM" id="SSF103473">
    <property type="entry name" value="MFS general substrate transporter"/>
    <property type="match status" value="1"/>
</dbReference>
<dbReference type="GO" id="GO:0022857">
    <property type="term" value="F:transmembrane transporter activity"/>
    <property type="evidence" value="ECO:0007669"/>
    <property type="project" value="InterPro"/>
</dbReference>
<evidence type="ECO:0000313" key="10">
    <source>
        <dbReference type="EMBL" id="NYE45018.1"/>
    </source>
</evidence>
<reference evidence="10 11" key="1">
    <citation type="submission" date="2020-07" db="EMBL/GenBank/DDBJ databases">
        <title>Sequencing the genomes of 1000 actinobacteria strains.</title>
        <authorList>
            <person name="Klenk H.-P."/>
        </authorList>
    </citation>
    <scope>NUCLEOTIDE SEQUENCE [LARGE SCALE GENOMIC DNA]</scope>
    <source>
        <strain evidence="10 11">CXB654</strain>
    </source>
</reference>
<dbReference type="AlphaFoldDB" id="A0A852TM55"/>
<feature type="transmembrane region" description="Helical" evidence="8">
    <location>
        <begin position="317"/>
        <end position="337"/>
    </location>
</feature>
<dbReference type="Proteomes" id="UP000589036">
    <property type="component" value="Unassembled WGS sequence"/>
</dbReference>